<protein>
    <submittedName>
        <fullName evidence="1">Uncharacterized protein</fullName>
    </submittedName>
</protein>
<proteinExistence type="predicted"/>
<dbReference type="EMBL" id="CP000011">
    <property type="protein sequence ID" value="AAY59176.1"/>
    <property type="molecule type" value="Genomic_DNA"/>
</dbReference>
<accession>A0A0H2XDB4</accession>
<dbReference type="KEGG" id="bma:BMAA0315"/>
<name>A0A0H2XDB4_BURMA</name>
<keyword evidence="2" id="KW-1185">Reference proteome</keyword>
<dbReference type="AlphaFoldDB" id="A0A0H2XDB4"/>
<organism evidence="1 2">
    <name type="scientific">Burkholderia mallei (strain ATCC 23344)</name>
    <dbReference type="NCBI Taxonomy" id="243160"/>
    <lineage>
        <taxon>Bacteria</taxon>
        <taxon>Pseudomonadati</taxon>
        <taxon>Pseudomonadota</taxon>
        <taxon>Betaproteobacteria</taxon>
        <taxon>Burkholderiales</taxon>
        <taxon>Burkholderiaceae</taxon>
        <taxon>Burkholderia</taxon>
        <taxon>pseudomallei group</taxon>
    </lineage>
</organism>
<reference evidence="1 2" key="1">
    <citation type="journal article" date="2004" name="Proc. Natl. Acad. Sci. U.S.A.">
        <title>Structural flexibility in the Burkholderia mallei genome.</title>
        <authorList>
            <person name="Nierman W.C."/>
            <person name="DeShazer D."/>
            <person name="Kim H.S."/>
            <person name="Tettelin H."/>
            <person name="Nelson K.E."/>
            <person name="Feldblyum T."/>
            <person name="Ulrich R.L."/>
            <person name="Ronning C.M."/>
            <person name="Brinkac L.M."/>
            <person name="Daugherty S.C."/>
            <person name="Davidsen T.D."/>
            <person name="Deboy R.T."/>
            <person name="Dimitrov G."/>
            <person name="Dodson R.J."/>
            <person name="Durkin A.S."/>
            <person name="Gwinn M.L."/>
            <person name="Haft D.H."/>
            <person name="Khouri H."/>
            <person name="Kolonay J.F."/>
            <person name="Madupu R."/>
            <person name="Mohammoud Y."/>
            <person name="Nelson W.C."/>
            <person name="Radune D."/>
            <person name="Romero C.M."/>
            <person name="Sarria S."/>
            <person name="Selengut J."/>
            <person name="Shamblin C."/>
            <person name="Sullivan S.A."/>
            <person name="White O."/>
            <person name="Yu Y."/>
            <person name="Zafar N."/>
            <person name="Zhou L."/>
            <person name="Fraser C.M."/>
        </authorList>
    </citation>
    <scope>NUCLEOTIDE SEQUENCE [LARGE SCALE GENOMIC DNA]</scope>
    <source>
        <strain evidence="1 2">ATCC 23344</strain>
    </source>
</reference>
<sequence length="58" mass="6876">MRKSSILDVDHKAARIREPRAHRFLRKLAFYRPGRPRLYIRAKNAILLCNRNNAPCCK</sequence>
<dbReference type="HOGENOM" id="CLU_2970529_0_0_4"/>
<evidence type="ECO:0000313" key="2">
    <source>
        <dbReference type="Proteomes" id="UP000006693"/>
    </source>
</evidence>
<evidence type="ECO:0000313" key="1">
    <source>
        <dbReference type="EMBL" id="AAY59176.1"/>
    </source>
</evidence>
<dbReference type="Proteomes" id="UP000006693">
    <property type="component" value="Chromosome 2"/>
</dbReference>
<gene>
    <name evidence="1" type="ordered locus">BMAA0315</name>
</gene>